<dbReference type="PANTHER" id="PTHR42946:SF1">
    <property type="entry name" value="PHOSPHOGLUCOMUTASE (ALPHA-D-GLUCOSE-1,6-BISPHOSPHATE-DEPENDENT)"/>
    <property type="match status" value="1"/>
</dbReference>
<organism evidence="5 6">
    <name type="scientific">Candidatus Beckwithbacteria bacterium GW2011_GWA2_43_10</name>
    <dbReference type="NCBI Taxonomy" id="1618369"/>
    <lineage>
        <taxon>Bacteria</taxon>
        <taxon>Candidatus Beckwithiibacteriota</taxon>
    </lineage>
</organism>
<dbReference type="Pfam" id="PF02878">
    <property type="entry name" value="PGM_PMM_I"/>
    <property type="match status" value="1"/>
</dbReference>
<dbReference type="GO" id="GO:0005975">
    <property type="term" value="P:carbohydrate metabolic process"/>
    <property type="evidence" value="ECO:0007669"/>
    <property type="project" value="InterPro"/>
</dbReference>
<sequence length="112" mass="11681">MEVAKAFGQYLGKGIVCVGRDNRPGAVDISHAAASGLSTAGMKVIDLGILPTPELCFHLVRIKADGGVMITGSHLPIKYLGIIPLLKDGSGVYGKVGEAITKIYEKNTADLS</sequence>
<gene>
    <name evidence="5" type="ORF">UV54_C0042G0013</name>
</gene>
<dbReference type="InterPro" id="IPR005844">
    <property type="entry name" value="A-D-PHexomutase_a/b/a-I"/>
</dbReference>
<evidence type="ECO:0000313" key="6">
    <source>
        <dbReference type="Proteomes" id="UP000034213"/>
    </source>
</evidence>
<dbReference type="AlphaFoldDB" id="A0A0G1C0M1"/>
<evidence type="ECO:0000256" key="1">
    <source>
        <dbReference type="ARBA" id="ARBA00001946"/>
    </source>
</evidence>
<evidence type="ECO:0000259" key="4">
    <source>
        <dbReference type="Pfam" id="PF02878"/>
    </source>
</evidence>
<dbReference type="Gene3D" id="3.40.120.10">
    <property type="entry name" value="Alpha-D-Glucose-1,6-Bisphosphate, subunit A, domain 3"/>
    <property type="match status" value="1"/>
</dbReference>
<evidence type="ECO:0000256" key="3">
    <source>
        <dbReference type="ARBA" id="ARBA00022553"/>
    </source>
</evidence>
<feature type="domain" description="Alpha-D-phosphohexomutase alpha/beta/alpha" evidence="4">
    <location>
        <begin position="2"/>
        <end position="108"/>
    </location>
</feature>
<comment type="similarity">
    <text evidence="2">Belongs to the phosphohexose mutase family.</text>
</comment>
<proteinExistence type="inferred from homology"/>
<dbReference type="PANTHER" id="PTHR42946">
    <property type="entry name" value="PHOSPHOHEXOSE MUTASE"/>
    <property type="match status" value="1"/>
</dbReference>
<keyword evidence="3" id="KW-0597">Phosphoprotein</keyword>
<comment type="cofactor">
    <cofactor evidence="1">
        <name>Mg(2+)</name>
        <dbReference type="ChEBI" id="CHEBI:18420"/>
    </cofactor>
</comment>
<evidence type="ECO:0000256" key="2">
    <source>
        <dbReference type="ARBA" id="ARBA00010231"/>
    </source>
</evidence>
<name>A0A0G1C0M1_9BACT</name>
<reference evidence="5 6" key="1">
    <citation type="journal article" date="2015" name="Nature">
        <title>rRNA introns, odd ribosomes, and small enigmatic genomes across a large radiation of phyla.</title>
        <authorList>
            <person name="Brown C.T."/>
            <person name="Hug L.A."/>
            <person name="Thomas B.C."/>
            <person name="Sharon I."/>
            <person name="Castelle C.J."/>
            <person name="Singh A."/>
            <person name="Wilkins M.J."/>
            <person name="Williams K.H."/>
            <person name="Banfield J.F."/>
        </authorList>
    </citation>
    <scope>NUCLEOTIDE SEQUENCE [LARGE SCALE GENOMIC DNA]</scope>
</reference>
<dbReference type="GO" id="GO:0004615">
    <property type="term" value="F:phosphomannomutase activity"/>
    <property type="evidence" value="ECO:0007669"/>
    <property type="project" value="TreeGrafter"/>
</dbReference>
<dbReference type="InterPro" id="IPR016055">
    <property type="entry name" value="A-D-PHexomutase_a/b/a-I/II/III"/>
</dbReference>
<comment type="caution">
    <text evidence="5">The sequence shown here is derived from an EMBL/GenBank/DDBJ whole genome shotgun (WGS) entry which is preliminary data.</text>
</comment>
<protein>
    <submittedName>
        <fullName evidence="5">Phosphoglucosamine mutase</fullName>
    </submittedName>
</protein>
<dbReference type="Proteomes" id="UP000034213">
    <property type="component" value="Unassembled WGS sequence"/>
</dbReference>
<dbReference type="InterPro" id="IPR050060">
    <property type="entry name" value="Phosphoglucosamine_mutase"/>
</dbReference>
<dbReference type="SUPFAM" id="SSF53738">
    <property type="entry name" value="Phosphoglucomutase, first 3 domains"/>
    <property type="match status" value="1"/>
</dbReference>
<evidence type="ECO:0000313" key="5">
    <source>
        <dbReference type="EMBL" id="KKS79112.1"/>
    </source>
</evidence>
<accession>A0A0G1C0M1</accession>
<dbReference type="EMBL" id="LCEW01000042">
    <property type="protein sequence ID" value="KKS79112.1"/>
    <property type="molecule type" value="Genomic_DNA"/>
</dbReference>
<dbReference type="STRING" id="1618369.UV54_C0042G0013"/>